<evidence type="ECO:0000256" key="2">
    <source>
        <dbReference type="ARBA" id="ARBA00022737"/>
    </source>
</evidence>
<dbReference type="InterPro" id="IPR001680">
    <property type="entry name" value="WD40_rpt"/>
</dbReference>
<sequence length="761" mass="85203">MMKFGYQFSNLLGTVYSGGNILFTPDGNSVISPVGNRLTVFDLVNHNSITLPIETHRDIKIIALSPNGKILIASDENGYTAIINLQRHVQLGECKFKETPSSIEFSPNGSMVAFGIDRRVYIYKSPIIQKSLNPMVRLSLFQHSQKIVSLDWSNDSKKLLIACKGGTLFVREGNDRPHLFQVQGSQPVRAYFGNKDSTLIFAVSKKGLVQWRYMSEEEIKLQKLQNNLSTENPDIIVTTENLQQEKAASAFGDDQKNRNKRAKGRWIYTSFNRFETSQSVRVKSCQYHKIGGLLVIGLSNGLFTLHQMPEYQELYRLNISNQAITSVAFNSTGEWMAFASKELGQLLVWEWRSETYILKQQGHSYNMSTMAYSPDGQTIATGGDDGKVKIWNTQSGYCFVTFSEHEAPVTAIRYSPVGSQNAVFSASLDGTVRAFDLLRYRNFRTFVSPNKSQFSSLAIDAAGEIVVAGCVDTFEIYVWSIRTGRLTDVLSGHTSPVSSVAFDPSTSMLASGSWDKTIRVWDLFEDGATKENIINKSDVLAIAYSPDGSRFAVSTLDGSIQIFETANWTQVGIIDGRHDIMGGRAAADQKMVKNSASGRAFSRIAFTPNGQCLIAGGDSKYICIYHVDQQILLKKYQTSHNMSLDGIFDNHTWRKVTEFGHVDMMEEDYEEDEKRHEHSLPGVKRGDLAKRSTKKKIKTFDLAISPTGRAWAATTTEGLMIYSLDENLFFDPTDLSMDINPESIRSTLNDKEYLKALIVMY</sequence>
<dbReference type="SUPFAM" id="SSF50998">
    <property type="entry name" value="Quinoprotein alcohol dehydrogenase-like"/>
    <property type="match status" value="1"/>
</dbReference>
<dbReference type="GeneID" id="31365844"/>
<organism evidence="4 5">
    <name type="scientific">Heterostelium pallidum (strain ATCC 26659 / Pp 5 / PN500)</name>
    <name type="common">Cellular slime mold</name>
    <name type="synonym">Polysphondylium pallidum</name>
    <dbReference type="NCBI Taxonomy" id="670386"/>
    <lineage>
        <taxon>Eukaryota</taxon>
        <taxon>Amoebozoa</taxon>
        <taxon>Evosea</taxon>
        <taxon>Eumycetozoa</taxon>
        <taxon>Dictyostelia</taxon>
        <taxon>Acytosteliales</taxon>
        <taxon>Acytosteliaceae</taxon>
        <taxon>Heterostelium</taxon>
    </lineage>
</organism>
<dbReference type="InterPro" id="IPR019775">
    <property type="entry name" value="WD40_repeat_CS"/>
</dbReference>
<dbReference type="PROSITE" id="PS50082">
    <property type="entry name" value="WD_REPEATS_2"/>
    <property type="match status" value="3"/>
</dbReference>
<dbReference type="Pfam" id="PF00400">
    <property type="entry name" value="WD40"/>
    <property type="match status" value="4"/>
</dbReference>
<feature type="repeat" description="WD" evidence="3">
    <location>
        <begin position="360"/>
        <end position="401"/>
    </location>
</feature>
<dbReference type="GO" id="GO:0000462">
    <property type="term" value="P:maturation of SSU-rRNA from tricistronic rRNA transcript (SSU-rRNA, 5.8S rRNA, LSU-rRNA)"/>
    <property type="evidence" value="ECO:0007669"/>
    <property type="project" value="TreeGrafter"/>
</dbReference>
<dbReference type="Gene3D" id="2.130.10.10">
    <property type="entry name" value="YVTN repeat-like/Quinoprotein amine dehydrogenase"/>
    <property type="match status" value="3"/>
</dbReference>
<evidence type="ECO:0000256" key="3">
    <source>
        <dbReference type="PROSITE-ProRule" id="PRU00221"/>
    </source>
</evidence>
<dbReference type="PROSITE" id="PS50294">
    <property type="entry name" value="WD_REPEATS_REGION"/>
    <property type="match status" value="2"/>
</dbReference>
<evidence type="ECO:0000256" key="1">
    <source>
        <dbReference type="ARBA" id="ARBA00022574"/>
    </source>
</evidence>
<dbReference type="GO" id="GO:0034388">
    <property type="term" value="C:Pwp2p-containing subcomplex of 90S preribosome"/>
    <property type="evidence" value="ECO:0007669"/>
    <property type="project" value="TreeGrafter"/>
</dbReference>
<keyword evidence="1 3" id="KW-0853">WD repeat</keyword>
<dbReference type="InterPro" id="IPR011047">
    <property type="entry name" value="Quinoprotein_ADH-like_sf"/>
</dbReference>
<dbReference type="PROSITE" id="PS00678">
    <property type="entry name" value="WD_REPEATS_1"/>
    <property type="match status" value="2"/>
</dbReference>
<dbReference type="InterPro" id="IPR015943">
    <property type="entry name" value="WD40/YVTN_repeat-like_dom_sf"/>
</dbReference>
<dbReference type="OMA" id="VYEWQSE"/>
<dbReference type="InterPro" id="IPR020472">
    <property type="entry name" value="WD40_PAC1"/>
</dbReference>
<dbReference type="Proteomes" id="UP000001396">
    <property type="component" value="Unassembled WGS sequence"/>
</dbReference>
<dbReference type="PANTHER" id="PTHR19858:SF0">
    <property type="entry name" value="PERIODIC TRYPTOPHAN PROTEIN 2 HOMOLOG"/>
    <property type="match status" value="1"/>
</dbReference>
<dbReference type="InParanoid" id="D3BQX1"/>
<dbReference type="EMBL" id="ADBJ01000049">
    <property type="protein sequence ID" value="EFA76157.1"/>
    <property type="molecule type" value="Genomic_DNA"/>
</dbReference>
<reference evidence="4 5" key="1">
    <citation type="journal article" date="2011" name="Genome Res.">
        <title>Phylogeny-wide analysis of social amoeba genomes highlights ancient origins for complex intercellular communication.</title>
        <authorList>
            <person name="Heidel A.J."/>
            <person name="Lawal H.M."/>
            <person name="Felder M."/>
            <person name="Schilde C."/>
            <person name="Helps N.R."/>
            <person name="Tunggal B."/>
            <person name="Rivero F."/>
            <person name="John U."/>
            <person name="Schleicher M."/>
            <person name="Eichinger L."/>
            <person name="Platzer M."/>
            <person name="Noegel A.A."/>
            <person name="Schaap P."/>
            <person name="Gloeckner G."/>
        </authorList>
    </citation>
    <scope>NUCLEOTIDE SEQUENCE [LARGE SCALE GENOMIC DNA]</scope>
    <source>
        <strain evidence="5">ATCC 26659 / Pp 5 / PN500</strain>
    </source>
</reference>
<dbReference type="InterPro" id="IPR027145">
    <property type="entry name" value="PWP2"/>
</dbReference>
<evidence type="ECO:0000313" key="5">
    <source>
        <dbReference type="Proteomes" id="UP000001396"/>
    </source>
</evidence>
<dbReference type="STRING" id="670386.D3BQX1"/>
<dbReference type="CDD" id="cd00200">
    <property type="entry name" value="WD40"/>
    <property type="match status" value="1"/>
</dbReference>
<comment type="caution">
    <text evidence="4">The sequence shown here is derived from an EMBL/GenBank/DDBJ whole genome shotgun (WGS) entry which is preliminary data.</text>
</comment>
<dbReference type="FunCoup" id="D3BQX1">
    <property type="interactions" value="589"/>
</dbReference>
<keyword evidence="5" id="KW-1185">Reference proteome</keyword>
<protein>
    <submittedName>
        <fullName evidence="4">WD40 repeat-containing protein</fullName>
    </submittedName>
</protein>
<accession>D3BQX1</accession>
<proteinExistence type="predicted"/>
<dbReference type="GO" id="GO:0000028">
    <property type="term" value="P:ribosomal small subunit assembly"/>
    <property type="evidence" value="ECO:0007669"/>
    <property type="project" value="TreeGrafter"/>
</dbReference>
<dbReference type="InterPro" id="IPR036322">
    <property type="entry name" value="WD40_repeat_dom_sf"/>
</dbReference>
<feature type="repeat" description="WD" evidence="3">
    <location>
        <begin position="490"/>
        <end position="523"/>
    </location>
</feature>
<keyword evidence="2" id="KW-0677">Repeat</keyword>
<dbReference type="PANTHER" id="PTHR19858">
    <property type="entry name" value="WD40 REPEAT PROTEIN"/>
    <property type="match status" value="1"/>
</dbReference>
<dbReference type="AlphaFoldDB" id="D3BQX1"/>
<evidence type="ECO:0000313" key="4">
    <source>
        <dbReference type="EMBL" id="EFA76157.1"/>
    </source>
</evidence>
<dbReference type="GO" id="GO:0032040">
    <property type="term" value="C:small-subunit processome"/>
    <property type="evidence" value="ECO:0007669"/>
    <property type="project" value="TreeGrafter"/>
</dbReference>
<dbReference type="RefSeq" id="XP_020428291.1">
    <property type="nucleotide sequence ID" value="XM_020581151.1"/>
</dbReference>
<feature type="repeat" description="WD" evidence="3">
    <location>
        <begin position="402"/>
        <end position="445"/>
    </location>
</feature>
<dbReference type="PRINTS" id="PR00320">
    <property type="entry name" value="GPROTEINBRPT"/>
</dbReference>
<dbReference type="SUPFAM" id="SSF50978">
    <property type="entry name" value="WD40 repeat-like"/>
    <property type="match status" value="1"/>
</dbReference>
<gene>
    <name evidence="4" type="primary">pwp2</name>
    <name evidence="4" type="ORF">PPL_10374</name>
</gene>
<dbReference type="SMART" id="SM00320">
    <property type="entry name" value="WD40"/>
    <property type="match status" value="10"/>
</dbReference>
<name>D3BQX1_HETP5</name>